<dbReference type="KEGG" id="vg:65112797"/>
<dbReference type="RefSeq" id="YP_010095163.1">
    <property type="nucleotide sequence ID" value="NC_055743.1"/>
</dbReference>
<accession>A0A2S1GLW4</accession>
<organism evidence="1 2">
    <name type="scientific">Erwinia phage Cronus</name>
    <dbReference type="NCBI Taxonomy" id="2163633"/>
    <lineage>
        <taxon>Viruses</taxon>
        <taxon>Duplodnaviria</taxon>
        <taxon>Heunggongvirae</taxon>
        <taxon>Uroviricota</taxon>
        <taxon>Caudoviricetes</taxon>
        <taxon>Pantevenvirales</taxon>
        <taxon>Straboviridae</taxon>
        <taxon>Tevenvirinae</taxon>
        <taxon>Risoevirus</taxon>
        <taxon>Risoevirus cronus</taxon>
        <taxon>Roskildevirus cronus</taxon>
    </lineage>
</organism>
<protein>
    <submittedName>
        <fullName evidence="1">Uncharacterized protein</fullName>
    </submittedName>
</protein>
<sequence>MIIDTINVSSVTRELTDLMRSYNIQILTIDYDDFEDQMIISFRASRIFEANEFKSLAGMLDEVINPAVLTWTSVHKDYRDMFTVGKSYSVLLVTKTMVQTINDLGERMLVSNGHSVYGDNSVERTK</sequence>
<dbReference type="EMBL" id="MH059636">
    <property type="protein sequence ID" value="AWD90364.1"/>
    <property type="molecule type" value="Genomic_DNA"/>
</dbReference>
<evidence type="ECO:0000313" key="2">
    <source>
        <dbReference type="Proteomes" id="UP000246316"/>
    </source>
</evidence>
<dbReference type="Proteomes" id="UP000246316">
    <property type="component" value="Segment"/>
</dbReference>
<keyword evidence="2" id="KW-1185">Reference proteome</keyword>
<reference evidence="1" key="1">
    <citation type="submission" date="2018-03" db="EMBL/GenBank/DDBJ databases">
        <title>Phage therapy in agriculture - a green tech approach to combat plant pathogenic bacteria.</title>
        <authorList>
            <person name="Carstens A.B."/>
            <person name="Djurhuus A.M."/>
            <person name="Hansen L.H."/>
        </authorList>
    </citation>
    <scope>NUCLEOTIDE SEQUENCE [LARGE SCALE GENOMIC DNA]</scope>
</reference>
<dbReference type="GeneID" id="65112797"/>
<proteinExistence type="predicted"/>
<evidence type="ECO:0000313" key="1">
    <source>
        <dbReference type="EMBL" id="AWD90364.1"/>
    </source>
</evidence>
<name>A0A2S1GLW4_9CAUD</name>